<keyword evidence="3" id="KW-1185">Reference proteome</keyword>
<evidence type="ECO:0000313" key="2">
    <source>
        <dbReference type="EMBL" id="KAF7509510.1"/>
    </source>
</evidence>
<protein>
    <submittedName>
        <fullName evidence="2">Uncharacterized protein</fullName>
    </submittedName>
</protein>
<comment type="caution">
    <text evidence="2">The sequence shown here is derived from an EMBL/GenBank/DDBJ whole genome shotgun (WGS) entry which is preliminary data.</text>
</comment>
<dbReference type="AlphaFoldDB" id="A0A8H7AQW7"/>
<name>A0A8H7AQW7_9EURO</name>
<dbReference type="EMBL" id="JAACFV010000040">
    <property type="protein sequence ID" value="KAF7509510.1"/>
    <property type="molecule type" value="Genomic_DNA"/>
</dbReference>
<sequence>MPVGPGLLGTFTANTAAKDKKGGTKTNTVKAGAKGAGATGLDAEKMPTTAGKLVFPLILG</sequence>
<proteinExistence type="predicted"/>
<reference evidence="2" key="1">
    <citation type="submission" date="2020-02" db="EMBL/GenBank/DDBJ databases">
        <authorList>
            <person name="Palmer J.M."/>
        </authorList>
    </citation>
    <scope>NUCLEOTIDE SEQUENCE</scope>
    <source>
        <strain evidence="2">EPUS1.4</strain>
        <tissue evidence="2">Thallus</tissue>
    </source>
</reference>
<organism evidence="2 3">
    <name type="scientific">Endocarpon pusillum</name>
    <dbReference type="NCBI Taxonomy" id="364733"/>
    <lineage>
        <taxon>Eukaryota</taxon>
        <taxon>Fungi</taxon>
        <taxon>Dikarya</taxon>
        <taxon>Ascomycota</taxon>
        <taxon>Pezizomycotina</taxon>
        <taxon>Eurotiomycetes</taxon>
        <taxon>Chaetothyriomycetidae</taxon>
        <taxon>Verrucariales</taxon>
        <taxon>Verrucariaceae</taxon>
        <taxon>Endocarpon</taxon>
    </lineage>
</organism>
<evidence type="ECO:0000256" key="1">
    <source>
        <dbReference type="SAM" id="MobiDB-lite"/>
    </source>
</evidence>
<accession>A0A8H7AQW7</accession>
<gene>
    <name evidence="2" type="ORF">GJ744_007910</name>
</gene>
<feature type="region of interest" description="Disordered" evidence="1">
    <location>
        <begin position="19"/>
        <end position="42"/>
    </location>
</feature>
<feature type="compositionally biased region" description="Low complexity" evidence="1">
    <location>
        <begin position="24"/>
        <end position="33"/>
    </location>
</feature>
<evidence type="ECO:0000313" key="3">
    <source>
        <dbReference type="Proteomes" id="UP000606974"/>
    </source>
</evidence>
<dbReference type="Proteomes" id="UP000606974">
    <property type="component" value="Unassembled WGS sequence"/>
</dbReference>